<reference evidence="10 11" key="1">
    <citation type="submission" date="2022-03" db="EMBL/GenBank/DDBJ databases">
        <title>Metagenome-assembled genomes from swine fecal metagenomes.</title>
        <authorList>
            <person name="Holman D.B."/>
            <person name="Kommadath A."/>
        </authorList>
    </citation>
    <scope>NUCLEOTIDE SEQUENCE [LARGE SCALE GENOMIC DNA]</scope>
    <source>
        <strain evidence="10">SUG147</strain>
    </source>
</reference>
<dbReference type="EMBL" id="JALEMU010000071">
    <property type="protein sequence ID" value="MCI5755552.1"/>
    <property type="molecule type" value="Genomic_DNA"/>
</dbReference>
<evidence type="ECO:0000256" key="2">
    <source>
        <dbReference type="ARBA" id="ARBA00022490"/>
    </source>
</evidence>
<dbReference type="InterPro" id="IPR029063">
    <property type="entry name" value="SAM-dependent_MTases_sf"/>
</dbReference>
<sequence>MEKSFPSAYITEKGEKALRGGHPWVFSDEVTEVRGGYSNGDLVNVFSKKERYLGTGFINDFSKIRIRLISRNANDRFDDEFWKRRVRYAIDYRKTVMPGEDFLCCRLIFGEADFFPGLTVDRFGDILSVQSLSLGIERRKDVIIPAIVSCLRSMGETVTAVYERNDVKIRGLEGMPCFTGFYSADGLADDIPGEVIIRENGIKYAVDYINGQKTGFFLDQKYNRLAAARIAKGKKVLDCFTHTGAFALNAVMGGAEHVTAVDISEDAVAMARRNAEINGLTDRMSFVCRDVFDLLTEMARSGKCDYDFIILDPPAFTKSRATVKDAIRGYREINVKAMKLLPRGGYLATCSCSHFMTETLFKTMLHNAAEDAGVSLRQIEARQQSPDHPVLWNVPETEYLKFFIFQVV</sequence>
<comment type="caution">
    <text evidence="10">The sequence shown here is derived from an EMBL/GenBank/DDBJ whole genome shotgun (WGS) entry which is preliminary data.</text>
</comment>
<dbReference type="InterPro" id="IPR041532">
    <property type="entry name" value="RlmI-like_PUA"/>
</dbReference>
<dbReference type="Gene3D" id="2.30.130.10">
    <property type="entry name" value="PUA domain"/>
    <property type="match status" value="1"/>
</dbReference>
<dbReference type="PANTHER" id="PTHR42873:SF1">
    <property type="entry name" value="S-ADENOSYLMETHIONINE-DEPENDENT METHYLTRANSFERASE DOMAIN-CONTAINING PROTEIN"/>
    <property type="match status" value="1"/>
</dbReference>
<dbReference type="InterPro" id="IPR036974">
    <property type="entry name" value="PUA_sf"/>
</dbReference>
<evidence type="ECO:0000259" key="9">
    <source>
        <dbReference type="SMART" id="SM00359"/>
    </source>
</evidence>
<gene>
    <name evidence="10" type="ORF">MR241_04585</name>
</gene>
<evidence type="ECO:0000256" key="6">
    <source>
        <dbReference type="ARBA" id="ARBA00022691"/>
    </source>
</evidence>
<evidence type="ECO:0000256" key="3">
    <source>
        <dbReference type="ARBA" id="ARBA00022552"/>
    </source>
</evidence>
<dbReference type="Gene3D" id="3.40.50.150">
    <property type="entry name" value="Vaccinia Virus protein VP39"/>
    <property type="match status" value="1"/>
</dbReference>
<keyword evidence="3" id="KW-0698">rRNA processing</keyword>
<dbReference type="PANTHER" id="PTHR42873">
    <property type="entry name" value="RIBOSOMAL RNA LARGE SUBUNIT METHYLTRANSFERASE"/>
    <property type="match status" value="1"/>
</dbReference>
<dbReference type="CDD" id="cd11572">
    <property type="entry name" value="RlmI_M_like"/>
    <property type="match status" value="1"/>
</dbReference>
<dbReference type="SUPFAM" id="SSF88697">
    <property type="entry name" value="PUA domain-like"/>
    <property type="match status" value="1"/>
</dbReference>
<dbReference type="CDD" id="cd02440">
    <property type="entry name" value="AdoMet_MTases"/>
    <property type="match status" value="1"/>
</dbReference>
<feature type="domain" description="PUA" evidence="9">
    <location>
        <begin position="6"/>
        <end position="91"/>
    </location>
</feature>
<keyword evidence="5" id="KW-0808">Transferase</keyword>
<comment type="similarity">
    <text evidence="8">Belongs to the methyltransferase superfamily. RlmI family.</text>
</comment>
<comment type="subcellular location">
    <subcellularLocation>
        <location evidence="1">Cytoplasm</location>
    </subcellularLocation>
</comment>
<organism evidence="10 11">
    <name type="scientific">Candidatus Colimorpha enterica</name>
    <dbReference type="NCBI Taxonomy" id="3083063"/>
    <lineage>
        <taxon>Bacteria</taxon>
        <taxon>Pseudomonadati</taxon>
        <taxon>Bacteroidota</taxon>
        <taxon>Bacteroidia</taxon>
        <taxon>Bacteroidales</taxon>
        <taxon>Candidatus Colimorpha</taxon>
    </lineage>
</organism>
<dbReference type="GO" id="GO:0006364">
    <property type="term" value="P:rRNA processing"/>
    <property type="evidence" value="ECO:0007669"/>
    <property type="project" value="UniProtKB-KW"/>
</dbReference>
<protein>
    <submittedName>
        <fullName evidence="10">Class I SAM-dependent rRNA methyltransferase</fullName>
    </submittedName>
</protein>
<evidence type="ECO:0000256" key="4">
    <source>
        <dbReference type="ARBA" id="ARBA00022603"/>
    </source>
</evidence>
<dbReference type="GO" id="GO:0008168">
    <property type="term" value="F:methyltransferase activity"/>
    <property type="evidence" value="ECO:0007669"/>
    <property type="project" value="UniProtKB-KW"/>
</dbReference>
<keyword evidence="2" id="KW-0963">Cytoplasm</keyword>
<dbReference type="GO" id="GO:0003723">
    <property type="term" value="F:RNA binding"/>
    <property type="evidence" value="ECO:0007669"/>
    <property type="project" value="UniProtKB-KW"/>
</dbReference>
<evidence type="ECO:0000256" key="7">
    <source>
        <dbReference type="ARBA" id="ARBA00022884"/>
    </source>
</evidence>
<keyword evidence="4 10" id="KW-0489">Methyltransferase</keyword>
<dbReference type="AlphaFoldDB" id="A0AAE3K037"/>
<evidence type="ECO:0000256" key="5">
    <source>
        <dbReference type="ARBA" id="ARBA00022679"/>
    </source>
</evidence>
<dbReference type="Proteomes" id="UP001139365">
    <property type="component" value="Unassembled WGS sequence"/>
</dbReference>
<dbReference type="Gene3D" id="3.30.750.80">
    <property type="entry name" value="RNA methyltransferase domain (HRMD) like"/>
    <property type="match status" value="1"/>
</dbReference>
<dbReference type="GO" id="GO:0032259">
    <property type="term" value="P:methylation"/>
    <property type="evidence" value="ECO:0007669"/>
    <property type="project" value="UniProtKB-KW"/>
</dbReference>
<proteinExistence type="inferred from homology"/>
<dbReference type="GO" id="GO:0005737">
    <property type="term" value="C:cytoplasm"/>
    <property type="evidence" value="ECO:0007669"/>
    <property type="project" value="UniProtKB-SubCell"/>
</dbReference>
<dbReference type="CDD" id="cd21153">
    <property type="entry name" value="PUA_RlmI"/>
    <property type="match status" value="1"/>
</dbReference>
<keyword evidence="6" id="KW-0949">S-adenosyl-L-methionine</keyword>
<evidence type="ECO:0000313" key="11">
    <source>
        <dbReference type="Proteomes" id="UP001139365"/>
    </source>
</evidence>
<dbReference type="InterPro" id="IPR015947">
    <property type="entry name" value="PUA-like_sf"/>
</dbReference>
<evidence type="ECO:0000256" key="1">
    <source>
        <dbReference type="ARBA" id="ARBA00004496"/>
    </source>
</evidence>
<dbReference type="PROSITE" id="PS50890">
    <property type="entry name" value="PUA"/>
    <property type="match status" value="1"/>
</dbReference>
<evidence type="ECO:0000256" key="8">
    <source>
        <dbReference type="ARBA" id="ARBA00038091"/>
    </source>
</evidence>
<dbReference type="InterPro" id="IPR002478">
    <property type="entry name" value="PUA"/>
</dbReference>
<accession>A0AAE3K037</accession>
<dbReference type="SMART" id="SM00359">
    <property type="entry name" value="PUA"/>
    <property type="match status" value="1"/>
</dbReference>
<dbReference type="SUPFAM" id="SSF53335">
    <property type="entry name" value="S-adenosyl-L-methionine-dependent methyltransferases"/>
    <property type="match status" value="1"/>
</dbReference>
<dbReference type="InterPro" id="IPR019614">
    <property type="entry name" value="SAM-dep_methyl-trfase"/>
</dbReference>
<keyword evidence="7" id="KW-0694">RNA-binding</keyword>
<evidence type="ECO:0000313" key="10">
    <source>
        <dbReference type="EMBL" id="MCI5755552.1"/>
    </source>
</evidence>
<name>A0AAE3K037_9BACT</name>
<dbReference type="Pfam" id="PF10672">
    <property type="entry name" value="Methyltrans_SAM"/>
    <property type="match status" value="1"/>
</dbReference>
<dbReference type="Pfam" id="PF17785">
    <property type="entry name" value="PUA_3"/>
    <property type="match status" value="1"/>
</dbReference>